<dbReference type="InterPro" id="IPR037187">
    <property type="entry name" value="DnaK_N"/>
</dbReference>
<dbReference type="SUPFAM" id="SSF57716">
    <property type="entry name" value="Glucocorticoid receptor-like (DNA-binding domain)"/>
    <property type="match status" value="1"/>
</dbReference>
<protein>
    <submittedName>
        <fullName evidence="7">YteA family regulatory protein</fullName>
    </submittedName>
</protein>
<evidence type="ECO:0000259" key="6">
    <source>
        <dbReference type="Pfam" id="PF01258"/>
    </source>
</evidence>
<dbReference type="AlphaFoldDB" id="A0A7X0HS01"/>
<gene>
    <name evidence="7" type="ORF">HNR53_002440</name>
</gene>
<evidence type="ECO:0000313" key="8">
    <source>
        <dbReference type="Proteomes" id="UP000531594"/>
    </source>
</evidence>
<reference evidence="7 8" key="1">
    <citation type="submission" date="2020-08" db="EMBL/GenBank/DDBJ databases">
        <title>Genomic Encyclopedia of Type Strains, Phase IV (KMG-IV): sequencing the most valuable type-strain genomes for metagenomic binning, comparative biology and taxonomic classification.</title>
        <authorList>
            <person name="Goeker M."/>
        </authorList>
    </citation>
    <scope>NUCLEOTIDE SEQUENCE [LARGE SCALE GENOMIC DNA]</scope>
    <source>
        <strain evidence="7 8">DSM 5391</strain>
    </source>
</reference>
<dbReference type="NCBIfam" id="TIGR02890">
    <property type="entry name" value="bacill_yteA"/>
    <property type="match status" value="1"/>
</dbReference>
<keyword evidence="8" id="KW-1185">Reference proteome</keyword>
<evidence type="ECO:0000256" key="3">
    <source>
        <dbReference type="ARBA" id="ARBA00022833"/>
    </source>
</evidence>
<feature type="zinc finger region" description="dksA C4-type" evidence="4">
    <location>
        <begin position="124"/>
        <end position="148"/>
    </location>
</feature>
<accession>A0A7X0HS01</accession>
<proteinExistence type="predicted"/>
<evidence type="ECO:0000256" key="4">
    <source>
        <dbReference type="PROSITE-ProRule" id="PRU00510"/>
    </source>
</evidence>
<feature type="compositionally biased region" description="Basic and acidic residues" evidence="5">
    <location>
        <begin position="282"/>
        <end position="294"/>
    </location>
</feature>
<dbReference type="EMBL" id="JACHGK010000007">
    <property type="protein sequence ID" value="MBB6445815.1"/>
    <property type="molecule type" value="Genomic_DNA"/>
</dbReference>
<evidence type="ECO:0000256" key="1">
    <source>
        <dbReference type="ARBA" id="ARBA00022723"/>
    </source>
</evidence>
<dbReference type="GO" id="GO:0008270">
    <property type="term" value="F:zinc ion binding"/>
    <property type="evidence" value="ECO:0007669"/>
    <property type="project" value="UniProtKB-KW"/>
</dbReference>
<keyword evidence="2" id="KW-0863">Zinc-finger</keyword>
<comment type="caution">
    <text evidence="7">The sequence shown here is derived from an EMBL/GenBank/DDBJ whole genome shotgun (WGS) entry which is preliminary data.</text>
</comment>
<dbReference type="SUPFAM" id="SSF109635">
    <property type="entry name" value="DnaK suppressor protein DksA, alpha-hairpin domain"/>
    <property type="match status" value="1"/>
</dbReference>
<dbReference type="Pfam" id="PF01258">
    <property type="entry name" value="zf-dskA_traR"/>
    <property type="match status" value="1"/>
</dbReference>
<dbReference type="Gene3D" id="1.20.120.910">
    <property type="entry name" value="DksA, coiled-coil domain"/>
    <property type="match status" value="1"/>
</dbReference>
<keyword evidence="3" id="KW-0862">Zinc</keyword>
<organism evidence="7 8">
    <name type="scientific">Bacillus benzoevorans</name>
    <dbReference type="NCBI Taxonomy" id="1456"/>
    <lineage>
        <taxon>Bacteria</taxon>
        <taxon>Bacillati</taxon>
        <taxon>Bacillota</taxon>
        <taxon>Bacilli</taxon>
        <taxon>Bacillales</taxon>
        <taxon>Bacillaceae</taxon>
        <taxon>Bacillus</taxon>
    </lineage>
</organism>
<dbReference type="InterPro" id="IPR014240">
    <property type="entry name" value="YteA"/>
</dbReference>
<feature type="domain" description="Zinc finger DksA/TraR C4-type" evidence="6">
    <location>
        <begin position="119"/>
        <end position="146"/>
    </location>
</feature>
<dbReference type="RefSeq" id="WP_246439546.1">
    <property type="nucleotide sequence ID" value="NZ_JACHGK010000007.1"/>
</dbReference>
<feature type="region of interest" description="Disordered" evidence="5">
    <location>
        <begin position="274"/>
        <end position="294"/>
    </location>
</feature>
<name>A0A7X0HS01_9BACI</name>
<dbReference type="PANTHER" id="PTHR33823">
    <property type="entry name" value="RNA POLYMERASE-BINDING TRANSCRIPTION FACTOR DKSA-RELATED"/>
    <property type="match status" value="1"/>
</dbReference>
<evidence type="ECO:0000256" key="2">
    <source>
        <dbReference type="ARBA" id="ARBA00022771"/>
    </source>
</evidence>
<evidence type="ECO:0000313" key="7">
    <source>
        <dbReference type="EMBL" id="MBB6445815.1"/>
    </source>
</evidence>
<sequence>MAMRFRNVLKVIVHTKDKQTILMQMGMEINMLTSQQRSTLKQMLLDDQKEMDHQLEGNKQGSLEGRSHRNTVGELSLYDNHPADMGTELYEREKDFALEEHTDSQLNKVNAALEAMKNGTYGKCQTCGEEIPYERLEVIPSTLFCVKHSPDQERPTDRPVEEDVLEFAHGNHFQHHQFREVIDNEDSFQEVARYGTSESPSDLRGDYEDINSLYNVGHDDEGFTEDIETFIATDITGKEIQIFHSKKHEQYEAALDDEGLETLWGDVHYHETDGYVDEGGDESEKNTWEHFPFK</sequence>
<evidence type="ECO:0000256" key="5">
    <source>
        <dbReference type="SAM" id="MobiDB-lite"/>
    </source>
</evidence>
<dbReference type="PROSITE" id="PS51128">
    <property type="entry name" value="ZF_DKSA_2"/>
    <property type="match status" value="1"/>
</dbReference>
<dbReference type="PANTHER" id="PTHR33823:SF4">
    <property type="entry name" value="GENERAL STRESS PROTEIN 16O"/>
    <property type="match status" value="1"/>
</dbReference>
<dbReference type="InterPro" id="IPR000962">
    <property type="entry name" value="Znf_DskA_TraR"/>
</dbReference>
<dbReference type="Proteomes" id="UP000531594">
    <property type="component" value="Unassembled WGS sequence"/>
</dbReference>
<keyword evidence="1" id="KW-0479">Metal-binding</keyword>